<dbReference type="PROSITE" id="PS50011">
    <property type="entry name" value="PROTEIN_KINASE_DOM"/>
    <property type="match status" value="1"/>
</dbReference>
<evidence type="ECO:0000259" key="2">
    <source>
        <dbReference type="PROSITE" id="PS50011"/>
    </source>
</evidence>
<dbReference type="InterPro" id="IPR011009">
    <property type="entry name" value="Kinase-like_dom_sf"/>
</dbReference>
<reference evidence="3" key="2">
    <citation type="submission" date="2020-11" db="EMBL/GenBank/DDBJ databases">
        <authorList>
            <consortium name="DOE Joint Genome Institute"/>
            <person name="Kuo A."/>
            <person name="Miyauchi S."/>
            <person name="Kiss E."/>
            <person name="Drula E."/>
            <person name="Kohler A."/>
            <person name="Sanchez-Garcia M."/>
            <person name="Andreopoulos B."/>
            <person name="Barry K.W."/>
            <person name="Bonito G."/>
            <person name="Buee M."/>
            <person name="Carver A."/>
            <person name="Chen C."/>
            <person name="Cichocki N."/>
            <person name="Clum A."/>
            <person name="Culley D."/>
            <person name="Crous P.W."/>
            <person name="Fauchery L."/>
            <person name="Girlanda M."/>
            <person name="Hayes R."/>
            <person name="Keri Z."/>
            <person name="Labutti K."/>
            <person name="Lipzen A."/>
            <person name="Lombard V."/>
            <person name="Magnuson J."/>
            <person name="Maillard F."/>
            <person name="Morin E."/>
            <person name="Murat C."/>
            <person name="Nolan M."/>
            <person name="Ohm R."/>
            <person name="Pangilinan J."/>
            <person name="Pereira M."/>
            <person name="Perotto S."/>
            <person name="Peter M."/>
            <person name="Riley R."/>
            <person name="Sitrit Y."/>
            <person name="Stielow B."/>
            <person name="Szollosi G."/>
            <person name="Zifcakova L."/>
            <person name="Stursova M."/>
            <person name="Spatafora J.W."/>
            <person name="Tedersoo L."/>
            <person name="Vaario L.-M."/>
            <person name="Yamada A."/>
            <person name="Yan M."/>
            <person name="Wang P."/>
            <person name="Xu J."/>
            <person name="Bruns T."/>
            <person name="Baldrian P."/>
            <person name="Vilgalys R."/>
            <person name="Henrissat B."/>
            <person name="Grigoriev I.V."/>
            <person name="Hibbett D."/>
            <person name="Nagy L.G."/>
            <person name="Martin F.M."/>
        </authorList>
    </citation>
    <scope>NUCLEOTIDE SEQUENCE</scope>
    <source>
        <strain evidence="3">UH-Tt-Lm1</strain>
    </source>
</reference>
<comment type="caution">
    <text evidence="3">The sequence shown here is derived from an EMBL/GenBank/DDBJ whole genome shotgun (WGS) entry which is preliminary data.</text>
</comment>
<gene>
    <name evidence="3" type="ORF">BJ322DRAFT_1021494</name>
</gene>
<dbReference type="GO" id="GO:0007165">
    <property type="term" value="P:signal transduction"/>
    <property type="evidence" value="ECO:0007669"/>
    <property type="project" value="TreeGrafter"/>
</dbReference>
<organism evidence="3 4">
    <name type="scientific">Thelephora terrestris</name>
    <dbReference type="NCBI Taxonomy" id="56493"/>
    <lineage>
        <taxon>Eukaryota</taxon>
        <taxon>Fungi</taxon>
        <taxon>Dikarya</taxon>
        <taxon>Basidiomycota</taxon>
        <taxon>Agaricomycotina</taxon>
        <taxon>Agaricomycetes</taxon>
        <taxon>Thelephorales</taxon>
        <taxon>Thelephoraceae</taxon>
        <taxon>Thelephora</taxon>
    </lineage>
</organism>
<feature type="region of interest" description="Disordered" evidence="1">
    <location>
        <begin position="1"/>
        <end position="55"/>
    </location>
</feature>
<evidence type="ECO:0000313" key="4">
    <source>
        <dbReference type="Proteomes" id="UP000736335"/>
    </source>
</evidence>
<dbReference type="EMBL" id="WIUZ02000009">
    <property type="protein sequence ID" value="KAF9783678.1"/>
    <property type="molecule type" value="Genomic_DNA"/>
</dbReference>
<proteinExistence type="predicted"/>
<reference evidence="3" key="1">
    <citation type="journal article" date="2020" name="Nat. Commun.">
        <title>Large-scale genome sequencing of mycorrhizal fungi provides insights into the early evolution of symbiotic traits.</title>
        <authorList>
            <person name="Miyauchi S."/>
            <person name="Kiss E."/>
            <person name="Kuo A."/>
            <person name="Drula E."/>
            <person name="Kohler A."/>
            <person name="Sanchez-Garcia M."/>
            <person name="Morin E."/>
            <person name="Andreopoulos B."/>
            <person name="Barry K.W."/>
            <person name="Bonito G."/>
            <person name="Buee M."/>
            <person name="Carver A."/>
            <person name="Chen C."/>
            <person name="Cichocki N."/>
            <person name="Clum A."/>
            <person name="Culley D."/>
            <person name="Crous P.W."/>
            <person name="Fauchery L."/>
            <person name="Girlanda M."/>
            <person name="Hayes R.D."/>
            <person name="Keri Z."/>
            <person name="LaButti K."/>
            <person name="Lipzen A."/>
            <person name="Lombard V."/>
            <person name="Magnuson J."/>
            <person name="Maillard F."/>
            <person name="Murat C."/>
            <person name="Nolan M."/>
            <person name="Ohm R.A."/>
            <person name="Pangilinan J."/>
            <person name="Pereira M.F."/>
            <person name="Perotto S."/>
            <person name="Peter M."/>
            <person name="Pfister S."/>
            <person name="Riley R."/>
            <person name="Sitrit Y."/>
            <person name="Stielow J.B."/>
            <person name="Szollosi G."/>
            <person name="Zifcakova L."/>
            <person name="Stursova M."/>
            <person name="Spatafora J.W."/>
            <person name="Tedersoo L."/>
            <person name="Vaario L.M."/>
            <person name="Yamada A."/>
            <person name="Yan M."/>
            <person name="Wang P."/>
            <person name="Xu J."/>
            <person name="Bruns T."/>
            <person name="Baldrian P."/>
            <person name="Vilgalys R."/>
            <person name="Dunand C."/>
            <person name="Henrissat B."/>
            <person name="Grigoriev I.V."/>
            <person name="Hibbett D."/>
            <person name="Nagy L.G."/>
            <person name="Martin F.M."/>
        </authorList>
    </citation>
    <scope>NUCLEOTIDE SEQUENCE</scope>
    <source>
        <strain evidence="3">UH-Tt-Lm1</strain>
    </source>
</reference>
<dbReference type="Pfam" id="PF07714">
    <property type="entry name" value="PK_Tyr_Ser-Thr"/>
    <property type="match status" value="1"/>
</dbReference>
<feature type="domain" description="Protein kinase" evidence="2">
    <location>
        <begin position="1"/>
        <end position="296"/>
    </location>
</feature>
<dbReference type="AlphaFoldDB" id="A0A9P6HC83"/>
<dbReference type="InterPro" id="IPR050167">
    <property type="entry name" value="Ser_Thr_protein_kinase"/>
</dbReference>
<dbReference type="Proteomes" id="UP000736335">
    <property type="component" value="Unassembled WGS sequence"/>
</dbReference>
<evidence type="ECO:0000313" key="3">
    <source>
        <dbReference type="EMBL" id="KAF9783678.1"/>
    </source>
</evidence>
<feature type="compositionally biased region" description="Polar residues" evidence="1">
    <location>
        <begin position="21"/>
        <end position="31"/>
    </location>
</feature>
<dbReference type="GO" id="GO:0005737">
    <property type="term" value="C:cytoplasm"/>
    <property type="evidence" value="ECO:0007669"/>
    <property type="project" value="TreeGrafter"/>
</dbReference>
<sequence>MADGYLTFTAPTDDRTMMPSADTQNHQPSPRQTEEPETLDSHSVERNQLPPVRSLNGEVGKLGQIPFDGGPHGAVWLGLWGKGGGEKYSEEGVGEVALKVYEPWIKERSKRMRQVLFPLAVAVNYITKTSCRSTYVTDVGSSFYTTFHGLLMTVKCAPRAMYLSLRSDKGEPQFCDFGIAAVVEEANGSKNASFEEMVRCAAPELIEDSDCTPTVSCDTYSFVTLILECVTEDVPFPNITRNAVVLHARTTKGPLPPRPEELHGEKWVSDGLWNLMGRCWSHNPDQPTMEEIHCFFLEQT</sequence>
<name>A0A9P6HC83_9AGAM</name>
<dbReference type="InterPro" id="IPR001245">
    <property type="entry name" value="Ser-Thr/Tyr_kinase_cat_dom"/>
</dbReference>
<dbReference type="Gene3D" id="1.10.510.10">
    <property type="entry name" value="Transferase(Phosphotransferase) domain 1"/>
    <property type="match status" value="1"/>
</dbReference>
<dbReference type="GO" id="GO:0005524">
    <property type="term" value="F:ATP binding"/>
    <property type="evidence" value="ECO:0007669"/>
    <property type="project" value="InterPro"/>
</dbReference>
<dbReference type="OrthoDB" id="5966500at2759"/>
<protein>
    <recommendedName>
        <fullName evidence="2">Protein kinase domain-containing protein</fullName>
    </recommendedName>
</protein>
<dbReference type="PANTHER" id="PTHR23257">
    <property type="entry name" value="SERINE-THREONINE PROTEIN KINASE"/>
    <property type="match status" value="1"/>
</dbReference>
<evidence type="ECO:0000256" key="1">
    <source>
        <dbReference type="SAM" id="MobiDB-lite"/>
    </source>
</evidence>
<accession>A0A9P6HC83</accession>
<dbReference type="GO" id="GO:0004672">
    <property type="term" value="F:protein kinase activity"/>
    <property type="evidence" value="ECO:0007669"/>
    <property type="project" value="InterPro"/>
</dbReference>
<keyword evidence="4" id="KW-1185">Reference proteome</keyword>
<dbReference type="InterPro" id="IPR000719">
    <property type="entry name" value="Prot_kinase_dom"/>
</dbReference>
<dbReference type="SUPFAM" id="SSF56112">
    <property type="entry name" value="Protein kinase-like (PK-like)"/>
    <property type="match status" value="1"/>
</dbReference>